<name>A0ABT4I739_9ACTO</name>
<dbReference type="EMBL" id="JAPTMY010000004">
    <property type="protein sequence ID" value="MCZ0856938.1"/>
    <property type="molecule type" value="Genomic_DNA"/>
</dbReference>
<keyword evidence="2" id="KW-1185">Reference proteome</keyword>
<organism evidence="1 2">
    <name type="scientific">Actinomyces israelii</name>
    <dbReference type="NCBI Taxonomy" id="1659"/>
    <lineage>
        <taxon>Bacteria</taxon>
        <taxon>Bacillati</taxon>
        <taxon>Actinomycetota</taxon>
        <taxon>Actinomycetes</taxon>
        <taxon>Actinomycetales</taxon>
        <taxon>Actinomycetaceae</taxon>
        <taxon>Actinomyces</taxon>
    </lineage>
</organism>
<sequence length="126" mass="13633">MGLFDSFRRRSDAPEELPYLELASAELDRRAAALVRDSVMRVTHHATPDAPSLTIQGPCPRCGHVFSQTQQLNLSALAVRRADAKPGEAARWADFLCECRVAHPGALSDELGCGASFTLAVPKSET</sequence>
<evidence type="ECO:0000313" key="1">
    <source>
        <dbReference type="EMBL" id="MCZ0856938.1"/>
    </source>
</evidence>
<reference evidence="1" key="1">
    <citation type="submission" date="2022-10" db="EMBL/GenBank/DDBJ databases">
        <title>Genome sequence of Actinomyces israelii ATCC 10048.</title>
        <authorList>
            <person name="Watt R.M."/>
            <person name="Tong W.M."/>
        </authorList>
    </citation>
    <scope>NUCLEOTIDE SEQUENCE</scope>
    <source>
        <strain evidence="1">ATCC 10048</strain>
    </source>
</reference>
<dbReference type="RefSeq" id="WP_268916624.1">
    <property type="nucleotide sequence ID" value="NZ_JAPTMY010000004.1"/>
</dbReference>
<dbReference type="Proteomes" id="UP001072034">
    <property type="component" value="Unassembled WGS sequence"/>
</dbReference>
<gene>
    <name evidence="1" type="ORF">OHJ16_02570</name>
</gene>
<comment type="caution">
    <text evidence="1">The sequence shown here is derived from an EMBL/GenBank/DDBJ whole genome shotgun (WGS) entry which is preliminary data.</text>
</comment>
<proteinExistence type="predicted"/>
<accession>A0ABT4I739</accession>
<protein>
    <submittedName>
        <fullName evidence="1">Uncharacterized protein</fullName>
    </submittedName>
</protein>
<evidence type="ECO:0000313" key="2">
    <source>
        <dbReference type="Proteomes" id="UP001072034"/>
    </source>
</evidence>